<sequence>MSSVGLLYVGAVLYLNGLALMGIIKGTGATPINWFVGFLQVLTPTYLIFTANGDADAIFLASGLYLFGFTYLYVAMGNTWGHDPTGLGYFSLFVAIMAVGYAVGNLLMFDDYAFFVIWLLWSVLWFLFYLTLGKGLTRLTWFTGGVAAVEGWITGAIPAFLLLTGVWQDLDGRVVAVALTVVFVVALGILWSRQPATREEAP</sequence>
<dbReference type="InterPro" id="IPR038523">
    <property type="entry name" value="AmiSUreI_transpt_sf"/>
</dbReference>
<keyword evidence="7 8" id="KW-0472">Membrane</keyword>
<dbReference type="Gene3D" id="1.25.40.600">
    <property type="match status" value="1"/>
</dbReference>
<accession>A0A852VQD7</accession>
<reference evidence="9 10" key="1">
    <citation type="submission" date="2020-07" db="EMBL/GenBank/DDBJ databases">
        <title>Sequencing the genomes of 1000 actinobacteria strains.</title>
        <authorList>
            <person name="Klenk H.-P."/>
        </authorList>
    </citation>
    <scope>NUCLEOTIDE SEQUENCE [LARGE SCALE GENOMIC DNA]</scope>
    <source>
        <strain evidence="9 10">DSM 26154</strain>
    </source>
</reference>
<comment type="similarity">
    <text evidence="2">Belongs to the AmiS/UreI family.</text>
</comment>
<feature type="transmembrane region" description="Helical" evidence="8">
    <location>
        <begin position="174"/>
        <end position="192"/>
    </location>
</feature>
<proteinExistence type="inferred from homology"/>
<evidence type="ECO:0000256" key="4">
    <source>
        <dbReference type="ARBA" id="ARBA00022475"/>
    </source>
</evidence>
<feature type="transmembrane region" description="Helical" evidence="8">
    <location>
        <begin position="112"/>
        <end position="132"/>
    </location>
</feature>
<evidence type="ECO:0000313" key="9">
    <source>
        <dbReference type="EMBL" id="NYF98416.1"/>
    </source>
</evidence>
<name>A0A852VQD7_9MICO</name>
<keyword evidence="6 8" id="KW-1133">Transmembrane helix</keyword>
<dbReference type="Proteomes" id="UP000554054">
    <property type="component" value="Unassembled WGS sequence"/>
</dbReference>
<dbReference type="GO" id="GO:0005886">
    <property type="term" value="C:plasma membrane"/>
    <property type="evidence" value="ECO:0007669"/>
    <property type="project" value="UniProtKB-SubCell"/>
</dbReference>
<evidence type="ECO:0000256" key="7">
    <source>
        <dbReference type="ARBA" id="ARBA00023136"/>
    </source>
</evidence>
<keyword evidence="4" id="KW-1003">Cell membrane</keyword>
<dbReference type="Pfam" id="PF02293">
    <property type="entry name" value="AmiS_UreI"/>
    <property type="match status" value="1"/>
</dbReference>
<gene>
    <name evidence="9" type="ORF">BJY20_001808</name>
</gene>
<feature type="transmembrane region" description="Helical" evidence="8">
    <location>
        <begin position="31"/>
        <end position="51"/>
    </location>
</feature>
<feature type="transmembrane region" description="Helical" evidence="8">
    <location>
        <begin position="139"/>
        <end position="162"/>
    </location>
</feature>
<evidence type="ECO:0000256" key="2">
    <source>
        <dbReference type="ARBA" id="ARBA00010068"/>
    </source>
</evidence>
<dbReference type="AlphaFoldDB" id="A0A852VQD7"/>
<comment type="caution">
    <text evidence="9">The sequence shown here is derived from an EMBL/GenBank/DDBJ whole genome shotgun (WGS) entry which is preliminary data.</text>
</comment>
<feature type="transmembrane region" description="Helical" evidence="8">
    <location>
        <begin position="6"/>
        <end position="24"/>
    </location>
</feature>
<feature type="transmembrane region" description="Helical" evidence="8">
    <location>
        <begin position="87"/>
        <end position="106"/>
    </location>
</feature>
<evidence type="ECO:0008006" key="11">
    <source>
        <dbReference type="Google" id="ProtNLM"/>
    </source>
</evidence>
<keyword evidence="10" id="KW-1185">Reference proteome</keyword>
<protein>
    <recommendedName>
        <fullName evidence="11">Transporter</fullName>
    </recommendedName>
</protein>
<dbReference type="InterPro" id="IPR003211">
    <property type="entry name" value="AmiSUreI_transpt"/>
</dbReference>
<evidence type="ECO:0000256" key="3">
    <source>
        <dbReference type="ARBA" id="ARBA00022448"/>
    </source>
</evidence>
<dbReference type="EMBL" id="JACCAE010000001">
    <property type="protein sequence ID" value="NYF98416.1"/>
    <property type="molecule type" value="Genomic_DNA"/>
</dbReference>
<evidence type="ECO:0000256" key="1">
    <source>
        <dbReference type="ARBA" id="ARBA00004651"/>
    </source>
</evidence>
<evidence type="ECO:0000256" key="8">
    <source>
        <dbReference type="SAM" id="Phobius"/>
    </source>
</evidence>
<evidence type="ECO:0000256" key="5">
    <source>
        <dbReference type="ARBA" id="ARBA00022692"/>
    </source>
</evidence>
<evidence type="ECO:0000313" key="10">
    <source>
        <dbReference type="Proteomes" id="UP000554054"/>
    </source>
</evidence>
<dbReference type="RefSeq" id="WP_185991232.1">
    <property type="nucleotide sequence ID" value="NZ_JACCAE010000001.1"/>
</dbReference>
<keyword evidence="5 8" id="KW-0812">Transmembrane</keyword>
<feature type="transmembrane region" description="Helical" evidence="8">
    <location>
        <begin position="57"/>
        <end position="75"/>
    </location>
</feature>
<evidence type="ECO:0000256" key="6">
    <source>
        <dbReference type="ARBA" id="ARBA00022989"/>
    </source>
</evidence>
<organism evidence="9 10">
    <name type="scientific">Janibacter cremeus</name>
    <dbReference type="NCBI Taxonomy" id="1285192"/>
    <lineage>
        <taxon>Bacteria</taxon>
        <taxon>Bacillati</taxon>
        <taxon>Actinomycetota</taxon>
        <taxon>Actinomycetes</taxon>
        <taxon>Micrococcales</taxon>
        <taxon>Intrasporangiaceae</taxon>
        <taxon>Janibacter</taxon>
    </lineage>
</organism>
<comment type="subcellular location">
    <subcellularLocation>
        <location evidence="1">Cell membrane</location>
        <topology evidence="1">Multi-pass membrane protein</topology>
    </subcellularLocation>
</comment>
<keyword evidence="3" id="KW-0813">Transport</keyword>